<evidence type="ECO:0000256" key="2">
    <source>
        <dbReference type="ARBA" id="ARBA00022630"/>
    </source>
</evidence>
<accession>A0A371XIZ6</accession>
<dbReference type="InterPro" id="IPR036188">
    <property type="entry name" value="FAD/NAD-bd_sf"/>
</dbReference>
<dbReference type="GO" id="GO:0005737">
    <property type="term" value="C:cytoplasm"/>
    <property type="evidence" value="ECO:0007669"/>
    <property type="project" value="TreeGrafter"/>
</dbReference>
<dbReference type="PANTHER" id="PTHR43557">
    <property type="entry name" value="APOPTOSIS-INDUCING FACTOR 1"/>
    <property type="match status" value="1"/>
</dbReference>
<sequence>MANGVVIVGTGHGGVQAAASLREDGYDGPVILLGDERELPYHKPPLSKTFIKDDKAEPQILRAESFYASHNIDLRLGERVERIDGKRLYLAGGSTLQFDHAILALGARPRTLSLPGAQLEGVMPLRDIADARRIREAAHGAEDVVVIGGGFIGLEIAATLHAGGRRVTVVEAQPRVLGRGVAAIIASHVHARLVETGVKVRTGIGIERIVGSNGRVTGVELRDGETIPASLVIVGIGVVPNVELAEATGLAVMNGIKVDGTMRTSRDDILAIGDCVNFHHWMTRSDVRLESVQNATDQARRAAKTIVGHSGEYDAVPWFWSDIGDMKLQMVGLVGREDRHVLAGSPNENRFAVFHFAGPHLTAIETINRPADHMIGRRILATDFSPDFDVLKASPDSLKAIFTEWQSKA</sequence>
<feature type="domain" description="Reductase C-terminal" evidence="6">
    <location>
        <begin position="318"/>
        <end position="400"/>
    </location>
</feature>
<feature type="domain" description="FAD/NAD(P)-binding" evidence="5">
    <location>
        <begin position="5"/>
        <end position="299"/>
    </location>
</feature>
<keyword evidence="4" id="KW-0560">Oxidoreductase</keyword>
<keyword evidence="8" id="KW-1185">Reference proteome</keyword>
<dbReference type="Pfam" id="PF14759">
    <property type="entry name" value="Reductase_C"/>
    <property type="match status" value="1"/>
</dbReference>
<gene>
    <name evidence="7" type="ORF">DY251_00125</name>
</gene>
<dbReference type="GO" id="GO:0016651">
    <property type="term" value="F:oxidoreductase activity, acting on NAD(P)H"/>
    <property type="evidence" value="ECO:0007669"/>
    <property type="project" value="TreeGrafter"/>
</dbReference>
<evidence type="ECO:0000313" key="7">
    <source>
        <dbReference type="EMBL" id="RFC69206.1"/>
    </source>
</evidence>
<evidence type="ECO:0000259" key="6">
    <source>
        <dbReference type="Pfam" id="PF14759"/>
    </source>
</evidence>
<dbReference type="InterPro" id="IPR050446">
    <property type="entry name" value="FAD-oxidoreductase/Apoptosis"/>
</dbReference>
<protein>
    <submittedName>
        <fullName evidence="7">NAD(P)/FAD-dependent oxidoreductase</fullName>
    </submittedName>
</protein>
<dbReference type="AlphaFoldDB" id="A0A371XIZ6"/>
<dbReference type="RefSeq" id="WP_116621827.1">
    <property type="nucleotide sequence ID" value="NZ_QURN01000001.1"/>
</dbReference>
<dbReference type="InterPro" id="IPR028202">
    <property type="entry name" value="Reductase_C"/>
</dbReference>
<dbReference type="Proteomes" id="UP000262379">
    <property type="component" value="Unassembled WGS sequence"/>
</dbReference>
<dbReference type="PRINTS" id="PR00411">
    <property type="entry name" value="PNDRDTASEI"/>
</dbReference>
<dbReference type="Gene3D" id="3.50.50.60">
    <property type="entry name" value="FAD/NAD(P)-binding domain"/>
    <property type="match status" value="2"/>
</dbReference>
<dbReference type="PRINTS" id="PR00368">
    <property type="entry name" value="FADPNR"/>
</dbReference>
<comment type="caution">
    <text evidence="7">The sequence shown here is derived from an EMBL/GenBank/DDBJ whole genome shotgun (WGS) entry which is preliminary data.</text>
</comment>
<dbReference type="EMBL" id="QURN01000001">
    <property type="protein sequence ID" value="RFC69206.1"/>
    <property type="molecule type" value="Genomic_DNA"/>
</dbReference>
<organism evidence="7 8">
    <name type="scientific">Mesorhizobium denitrificans</name>
    <dbReference type="NCBI Taxonomy" id="2294114"/>
    <lineage>
        <taxon>Bacteria</taxon>
        <taxon>Pseudomonadati</taxon>
        <taxon>Pseudomonadota</taxon>
        <taxon>Alphaproteobacteria</taxon>
        <taxon>Hyphomicrobiales</taxon>
        <taxon>Phyllobacteriaceae</taxon>
        <taxon>Mesorhizobium</taxon>
    </lineage>
</organism>
<comment type="cofactor">
    <cofactor evidence="1">
        <name>FAD</name>
        <dbReference type="ChEBI" id="CHEBI:57692"/>
    </cofactor>
</comment>
<evidence type="ECO:0000313" key="8">
    <source>
        <dbReference type="Proteomes" id="UP000262379"/>
    </source>
</evidence>
<evidence type="ECO:0000259" key="5">
    <source>
        <dbReference type="Pfam" id="PF07992"/>
    </source>
</evidence>
<proteinExistence type="predicted"/>
<dbReference type="SUPFAM" id="SSF55424">
    <property type="entry name" value="FAD/NAD-linked reductases, dimerisation (C-terminal) domain"/>
    <property type="match status" value="1"/>
</dbReference>
<keyword evidence="2" id="KW-0285">Flavoprotein</keyword>
<evidence type="ECO:0000256" key="4">
    <source>
        <dbReference type="ARBA" id="ARBA00023002"/>
    </source>
</evidence>
<dbReference type="PANTHER" id="PTHR43557:SF2">
    <property type="entry name" value="RIESKE DOMAIN-CONTAINING PROTEIN-RELATED"/>
    <property type="match status" value="1"/>
</dbReference>
<reference evidence="8" key="1">
    <citation type="submission" date="2018-08" db="EMBL/GenBank/DDBJ databases">
        <authorList>
            <person name="Im W.T."/>
        </authorList>
    </citation>
    <scope>NUCLEOTIDE SEQUENCE [LARGE SCALE GENOMIC DNA]</scope>
    <source>
        <strain evidence="8">LA-28</strain>
    </source>
</reference>
<dbReference type="InterPro" id="IPR016156">
    <property type="entry name" value="FAD/NAD-linked_Rdtase_dimer_sf"/>
</dbReference>
<dbReference type="Gene3D" id="3.30.390.30">
    <property type="match status" value="1"/>
</dbReference>
<dbReference type="InterPro" id="IPR023753">
    <property type="entry name" value="FAD/NAD-binding_dom"/>
</dbReference>
<evidence type="ECO:0000256" key="1">
    <source>
        <dbReference type="ARBA" id="ARBA00001974"/>
    </source>
</evidence>
<dbReference type="SUPFAM" id="SSF51905">
    <property type="entry name" value="FAD/NAD(P)-binding domain"/>
    <property type="match status" value="1"/>
</dbReference>
<dbReference type="Pfam" id="PF07992">
    <property type="entry name" value="Pyr_redox_2"/>
    <property type="match status" value="1"/>
</dbReference>
<evidence type="ECO:0000256" key="3">
    <source>
        <dbReference type="ARBA" id="ARBA00022827"/>
    </source>
</evidence>
<name>A0A371XIZ6_9HYPH</name>
<keyword evidence="3" id="KW-0274">FAD</keyword>